<sequence>SCAAQRAVLVLFPVFLLVPAQCAWIDGAMRNVELLREVELSGSGAARRLVLRHA</sequence>
<dbReference type="AlphaFoldDB" id="A0A392UV57"/>
<keyword evidence="3" id="KW-1185">Reference proteome</keyword>
<dbReference type="EMBL" id="LXQA010983980">
    <property type="protein sequence ID" value="MCI79908.1"/>
    <property type="molecule type" value="Genomic_DNA"/>
</dbReference>
<feature type="signal peptide" evidence="1">
    <location>
        <begin position="1"/>
        <end position="22"/>
    </location>
</feature>
<accession>A0A392UV57</accession>
<reference evidence="2 3" key="1">
    <citation type="journal article" date="2018" name="Front. Plant Sci.">
        <title>Red Clover (Trifolium pratense) and Zigzag Clover (T. medium) - A Picture of Genomic Similarities and Differences.</title>
        <authorList>
            <person name="Dluhosova J."/>
            <person name="Istvanek J."/>
            <person name="Nedelnik J."/>
            <person name="Repkova J."/>
        </authorList>
    </citation>
    <scope>NUCLEOTIDE SEQUENCE [LARGE SCALE GENOMIC DNA]</scope>
    <source>
        <strain evidence="3">cv. 10/8</strain>
        <tissue evidence="2">Leaf</tissue>
    </source>
</reference>
<proteinExistence type="predicted"/>
<name>A0A392UV57_9FABA</name>
<keyword evidence="1" id="KW-0732">Signal</keyword>
<evidence type="ECO:0000256" key="1">
    <source>
        <dbReference type="SAM" id="SignalP"/>
    </source>
</evidence>
<evidence type="ECO:0000313" key="3">
    <source>
        <dbReference type="Proteomes" id="UP000265520"/>
    </source>
</evidence>
<comment type="caution">
    <text evidence="2">The sequence shown here is derived from an EMBL/GenBank/DDBJ whole genome shotgun (WGS) entry which is preliminary data.</text>
</comment>
<evidence type="ECO:0000313" key="2">
    <source>
        <dbReference type="EMBL" id="MCI79908.1"/>
    </source>
</evidence>
<dbReference type="Proteomes" id="UP000265520">
    <property type="component" value="Unassembled WGS sequence"/>
</dbReference>
<organism evidence="2 3">
    <name type="scientific">Trifolium medium</name>
    <dbReference type="NCBI Taxonomy" id="97028"/>
    <lineage>
        <taxon>Eukaryota</taxon>
        <taxon>Viridiplantae</taxon>
        <taxon>Streptophyta</taxon>
        <taxon>Embryophyta</taxon>
        <taxon>Tracheophyta</taxon>
        <taxon>Spermatophyta</taxon>
        <taxon>Magnoliopsida</taxon>
        <taxon>eudicotyledons</taxon>
        <taxon>Gunneridae</taxon>
        <taxon>Pentapetalae</taxon>
        <taxon>rosids</taxon>
        <taxon>fabids</taxon>
        <taxon>Fabales</taxon>
        <taxon>Fabaceae</taxon>
        <taxon>Papilionoideae</taxon>
        <taxon>50 kb inversion clade</taxon>
        <taxon>NPAAA clade</taxon>
        <taxon>Hologalegina</taxon>
        <taxon>IRL clade</taxon>
        <taxon>Trifolieae</taxon>
        <taxon>Trifolium</taxon>
    </lineage>
</organism>
<protein>
    <submittedName>
        <fullName evidence="2">Uncharacterized protein</fullName>
    </submittedName>
</protein>
<feature type="chain" id="PRO_5017340656" evidence="1">
    <location>
        <begin position="23"/>
        <end position="54"/>
    </location>
</feature>
<feature type="non-terminal residue" evidence="2">
    <location>
        <position position="1"/>
    </location>
</feature>